<dbReference type="PANTHER" id="PTHR11035:SF3">
    <property type="entry name" value="VERY-LONG-CHAIN (3R)-3-HYDROXYACYL-COA DEHYDRATASE"/>
    <property type="match status" value="1"/>
</dbReference>
<evidence type="ECO:0000313" key="15">
    <source>
        <dbReference type="EMBL" id="CAG9332900.1"/>
    </source>
</evidence>
<keyword evidence="6 14" id="KW-0812">Transmembrane</keyword>
<evidence type="ECO:0000256" key="6">
    <source>
        <dbReference type="ARBA" id="ARBA00022692"/>
    </source>
</evidence>
<dbReference type="PANTHER" id="PTHR11035">
    <property type="entry name" value="VERY-LONG-CHAIN (3R)-3-HYDROXYACYL-COA DEHYDRATASE"/>
    <property type="match status" value="1"/>
</dbReference>
<comment type="catalytic activity">
    <reaction evidence="13">
        <text>a very-long-chain (3R)-3-hydroxyacyl-CoA = a very-long-chain (2E)-enoyl-CoA + H2O</text>
        <dbReference type="Rhea" id="RHEA:45812"/>
        <dbReference type="ChEBI" id="CHEBI:15377"/>
        <dbReference type="ChEBI" id="CHEBI:83728"/>
        <dbReference type="ChEBI" id="CHEBI:85440"/>
        <dbReference type="EC" id="4.2.1.134"/>
    </reaction>
</comment>
<organism evidence="15 16">
    <name type="scientific">Blepharisma stoltei</name>
    <dbReference type="NCBI Taxonomy" id="1481888"/>
    <lineage>
        <taxon>Eukaryota</taxon>
        <taxon>Sar</taxon>
        <taxon>Alveolata</taxon>
        <taxon>Ciliophora</taxon>
        <taxon>Postciliodesmatophora</taxon>
        <taxon>Heterotrichea</taxon>
        <taxon>Heterotrichida</taxon>
        <taxon>Blepharismidae</taxon>
        <taxon>Blepharisma</taxon>
    </lineage>
</organism>
<feature type="transmembrane region" description="Helical" evidence="14">
    <location>
        <begin position="129"/>
        <end position="149"/>
    </location>
</feature>
<keyword evidence="8 14" id="KW-1133">Transmembrane helix</keyword>
<keyword evidence="16" id="KW-1185">Reference proteome</keyword>
<keyword evidence="5" id="KW-0444">Lipid biosynthesis</keyword>
<evidence type="ECO:0000256" key="4">
    <source>
        <dbReference type="ARBA" id="ARBA00013122"/>
    </source>
</evidence>
<evidence type="ECO:0000256" key="7">
    <source>
        <dbReference type="ARBA" id="ARBA00022832"/>
    </source>
</evidence>
<accession>A0AAU9K022</accession>
<evidence type="ECO:0000256" key="11">
    <source>
        <dbReference type="ARBA" id="ARBA00023160"/>
    </source>
</evidence>
<evidence type="ECO:0000256" key="14">
    <source>
        <dbReference type="SAM" id="Phobius"/>
    </source>
</evidence>
<feature type="transmembrane region" description="Helical" evidence="14">
    <location>
        <begin position="7"/>
        <end position="27"/>
    </location>
</feature>
<comment type="pathway">
    <text evidence="2">Lipid metabolism; fatty acid biosynthesis.</text>
</comment>
<proteinExistence type="inferred from homology"/>
<dbReference type="Proteomes" id="UP001162131">
    <property type="component" value="Unassembled WGS sequence"/>
</dbReference>
<dbReference type="InterPro" id="IPR007482">
    <property type="entry name" value="Tyr_Pase-like_PTPLA"/>
</dbReference>
<dbReference type="GO" id="GO:0030497">
    <property type="term" value="P:fatty acid elongation"/>
    <property type="evidence" value="ECO:0007669"/>
    <property type="project" value="TreeGrafter"/>
</dbReference>
<keyword evidence="12" id="KW-0456">Lyase</keyword>
<comment type="similarity">
    <text evidence="3">Belongs to the very long-chain fatty acids dehydratase HACD family.</text>
</comment>
<evidence type="ECO:0000256" key="12">
    <source>
        <dbReference type="ARBA" id="ARBA00023239"/>
    </source>
</evidence>
<evidence type="ECO:0000256" key="13">
    <source>
        <dbReference type="ARBA" id="ARBA00036671"/>
    </source>
</evidence>
<dbReference type="GO" id="GO:0030148">
    <property type="term" value="P:sphingolipid biosynthetic process"/>
    <property type="evidence" value="ECO:0007669"/>
    <property type="project" value="TreeGrafter"/>
</dbReference>
<feature type="transmembrane region" description="Helical" evidence="14">
    <location>
        <begin position="169"/>
        <end position="196"/>
    </location>
</feature>
<keyword evidence="7" id="KW-0276">Fatty acid metabolism</keyword>
<dbReference type="EMBL" id="CAJZBQ010000055">
    <property type="protein sequence ID" value="CAG9332900.1"/>
    <property type="molecule type" value="Genomic_DNA"/>
</dbReference>
<name>A0AAU9K022_9CILI</name>
<comment type="subcellular location">
    <subcellularLocation>
        <location evidence="1">Membrane</location>
        <topology evidence="1">Multi-pass membrane protein</topology>
    </subcellularLocation>
</comment>
<dbReference type="EC" id="4.2.1.134" evidence="4"/>
<evidence type="ECO:0000256" key="5">
    <source>
        <dbReference type="ARBA" id="ARBA00022516"/>
    </source>
</evidence>
<evidence type="ECO:0000256" key="10">
    <source>
        <dbReference type="ARBA" id="ARBA00023136"/>
    </source>
</evidence>
<keyword evidence="11" id="KW-0275">Fatty acid biosynthesis</keyword>
<dbReference type="GO" id="GO:0042761">
    <property type="term" value="P:very long-chain fatty acid biosynthetic process"/>
    <property type="evidence" value="ECO:0007669"/>
    <property type="project" value="TreeGrafter"/>
</dbReference>
<evidence type="ECO:0000313" key="16">
    <source>
        <dbReference type="Proteomes" id="UP001162131"/>
    </source>
</evidence>
<keyword evidence="10 14" id="KW-0472">Membrane</keyword>
<evidence type="ECO:0000256" key="9">
    <source>
        <dbReference type="ARBA" id="ARBA00023098"/>
    </source>
</evidence>
<protein>
    <recommendedName>
        <fullName evidence="4">very-long-chain (3R)-3-hydroxyacyl-CoA dehydratase</fullName>
        <ecNumber evidence="4">4.2.1.134</ecNumber>
    </recommendedName>
</protein>
<sequence length="210" mass="24280">MGIYLAVYNVFQLIGWLTIVSLVIFYAPFTLEVYSVPIIRLTVIIFQNLMGLEILHSLLRLTPSPLATTFMQVGGRICFVWGCMELEPKAAAATPLLLAWSSAEVIRYSHYLFASLGTPTPKFMLWLRYSAFIVLCPMGIFSEILWWYAAFPIIEKCCPRVYSIEMPNAYNFAFDYLIMLKISLPLTYIIGFPYIYKYMLTQRTRKIKED</sequence>
<dbReference type="Pfam" id="PF04387">
    <property type="entry name" value="PTPLA"/>
    <property type="match status" value="1"/>
</dbReference>
<dbReference type="AlphaFoldDB" id="A0AAU9K022"/>
<gene>
    <name evidence="15" type="ORF">BSTOLATCC_MIC57186</name>
</gene>
<dbReference type="GO" id="GO:0102158">
    <property type="term" value="F:very-long-chain (3R)-3-hydroxyacyl-CoA dehydratase activity"/>
    <property type="evidence" value="ECO:0007669"/>
    <property type="project" value="UniProtKB-EC"/>
</dbReference>
<evidence type="ECO:0000256" key="2">
    <source>
        <dbReference type="ARBA" id="ARBA00005194"/>
    </source>
</evidence>
<dbReference type="GO" id="GO:0005789">
    <property type="term" value="C:endoplasmic reticulum membrane"/>
    <property type="evidence" value="ECO:0007669"/>
    <property type="project" value="TreeGrafter"/>
</dbReference>
<keyword evidence="9" id="KW-0443">Lipid metabolism</keyword>
<evidence type="ECO:0000256" key="3">
    <source>
        <dbReference type="ARBA" id="ARBA00007811"/>
    </source>
</evidence>
<reference evidence="15" key="1">
    <citation type="submission" date="2021-09" db="EMBL/GenBank/DDBJ databases">
        <authorList>
            <consortium name="AG Swart"/>
            <person name="Singh M."/>
            <person name="Singh A."/>
            <person name="Seah K."/>
            <person name="Emmerich C."/>
        </authorList>
    </citation>
    <scope>NUCLEOTIDE SEQUENCE</scope>
    <source>
        <strain evidence="15">ATCC30299</strain>
    </source>
</reference>
<evidence type="ECO:0000256" key="1">
    <source>
        <dbReference type="ARBA" id="ARBA00004141"/>
    </source>
</evidence>
<comment type="caution">
    <text evidence="15">The sequence shown here is derived from an EMBL/GenBank/DDBJ whole genome shotgun (WGS) entry which is preliminary data.</text>
</comment>
<evidence type="ECO:0000256" key="8">
    <source>
        <dbReference type="ARBA" id="ARBA00022989"/>
    </source>
</evidence>
<feature type="transmembrane region" description="Helical" evidence="14">
    <location>
        <begin position="33"/>
        <end position="55"/>
    </location>
</feature>